<dbReference type="RefSeq" id="WP_329405865.1">
    <property type="nucleotide sequence ID" value="NZ_CP109441.1"/>
</dbReference>
<keyword evidence="1" id="KW-0812">Transmembrane</keyword>
<feature type="transmembrane region" description="Helical" evidence="1">
    <location>
        <begin position="6"/>
        <end position="25"/>
    </location>
</feature>
<name>A0ABZ1YJJ1_9NOCA</name>
<gene>
    <name evidence="2" type="ORF">OG563_29740</name>
</gene>
<keyword evidence="1" id="KW-0472">Membrane</keyword>
<sequence>MLGQVLGTLSGVAVGGALAFLATYANERAKWTRSHAVRWDERRLAAYVEYSNCVRLMQVLANRIAVSRNLPGDGEPLSVDEGIPLLAEAEAARSQRWQEVLLLGGPRAIEAGYELNRCSWTLEWFARGKLTGGDDWRLASAEAYRLRRRFVAEARKDLGVPDPDRQMPAWIEDWTPEILLSSLRQRATEGA</sequence>
<evidence type="ECO:0000313" key="2">
    <source>
        <dbReference type="EMBL" id="WUV43397.1"/>
    </source>
</evidence>
<reference evidence="2" key="1">
    <citation type="submission" date="2022-10" db="EMBL/GenBank/DDBJ databases">
        <title>The complete genomes of actinobacterial strains from the NBC collection.</title>
        <authorList>
            <person name="Joergensen T.S."/>
            <person name="Alvarez Arevalo M."/>
            <person name="Sterndorff E.B."/>
            <person name="Faurdal D."/>
            <person name="Vuksanovic O."/>
            <person name="Mourched A.-S."/>
            <person name="Charusanti P."/>
            <person name="Shaw S."/>
            <person name="Blin K."/>
            <person name="Weber T."/>
        </authorList>
    </citation>
    <scope>NUCLEOTIDE SEQUENCE</scope>
    <source>
        <strain evidence="2">NBC_01482</strain>
    </source>
</reference>
<evidence type="ECO:0000313" key="3">
    <source>
        <dbReference type="Proteomes" id="UP001432062"/>
    </source>
</evidence>
<dbReference type="Proteomes" id="UP001432062">
    <property type="component" value="Chromosome"/>
</dbReference>
<organism evidence="2 3">
    <name type="scientific">Nocardia vinacea</name>
    <dbReference type="NCBI Taxonomy" id="96468"/>
    <lineage>
        <taxon>Bacteria</taxon>
        <taxon>Bacillati</taxon>
        <taxon>Actinomycetota</taxon>
        <taxon>Actinomycetes</taxon>
        <taxon>Mycobacteriales</taxon>
        <taxon>Nocardiaceae</taxon>
        <taxon>Nocardia</taxon>
    </lineage>
</organism>
<dbReference type="EMBL" id="CP109441">
    <property type="protein sequence ID" value="WUV43397.1"/>
    <property type="molecule type" value="Genomic_DNA"/>
</dbReference>
<evidence type="ECO:0000256" key="1">
    <source>
        <dbReference type="SAM" id="Phobius"/>
    </source>
</evidence>
<proteinExistence type="predicted"/>
<keyword evidence="1" id="KW-1133">Transmembrane helix</keyword>
<protein>
    <recommendedName>
        <fullName evidence="4">Secreted protein</fullName>
    </recommendedName>
</protein>
<evidence type="ECO:0008006" key="4">
    <source>
        <dbReference type="Google" id="ProtNLM"/>
    </source>
</evidence>
<accession>A0ABZ1YJJ1</accession>
<keyword evidence="3" id="KW-1185">Reference proteome</keyword>